<sequence>MVDRPLQAGTLSGGLGPVKPVAQQPVPFHHKLGQRILSLMRHGHSKHAQDGSGTPVSTEPTNTPHHEVSPRMWQELLFSFKNQVGASSYQRIMSIDSANVLEQHLQKLASATQKSSLHPQFLSAEFIRLRRSVGAVLSAIAPMTPEIGALFWGSMSVFAESENEWLSAEVFQHLSAISKDFERFERYLNLFSGSPALKREMDGFYREVVKFLGFLVQNLKRSKASSLPRQFVKDSIKTHLIQIKERSDSVEKEAAAASYEMWIQRASKTSEPSGTDTTPSLSLSPILFDIPPNQRFCGRQDILKPMQTQLTGDNGQPMSGASVLLYGLGGMGKSSIATRYIYDNFAMHDPYIFWIPSDTRQKLNAAILRACQELKLPLPNSDSDLAKAPLVWRQWLEKSEERWLVAFDNAEDESVLKEVWPRTRGTTIVTSRRRHVASRLVSHEYEVAAMPPAESRKLLLNQLSPPFQEEARNNLSVVDKICAFLDGLPLAITLTASMICGALQSLSGILEKLEKTRKTLLQWSDTGNRATPLSLMVLWEANIQDLPDASLQLLHTMAFLDPDNLDDEMVPHERLTSVHLPLPWDEGIYLWALQGLSDHSLIRRDRSSMCMHRLLQDVVIERMDPVTRKMAFETAIQVVRTVFPTQSAHGLLMSSFWLQCQKYRSHVESLEFRYKQQADSLGTSPVGLAELTYQCSWSMYESGMYVRAIQLAQTGLEVITRSSSETRLRQADFWTTIGAAQLLAGTSQEAYDSLKKAFDLRIEAVDSGLMDPDHAQVANSYMSLGTAAIGVGNVQEAIILGEKSIELRTGNEEEQFQMLAMSYHNVALAALCASQLDKAETFSKRSTELSQTNSPSMTKEQGRAMDVRNVYGLANIHLAQGKFTEGREEHGKALEVRLQMFNETHPYTACSYWKLGRLWEADDWQKAV</sequence>
<dbReference type="InterPro" id="IPR027417">
    <property type="entry name" value="P-loop_NTPase"/>
</dbReference>
<proteinExistence type="predicted"/>
<protein>
    <recommendedName>
        <fullName evidence="6">NB-ARC domain-containing protein</fullName>
    </recommendedName>
</protein>
<reference evidence="4 5" key="1">
    <citation type="journal article" date="2025" name="Microbiol. Resour. Announc.">
        <title>Draft genome sequences for Neonectria magnoliae and Neonectria punicea, canker pathogens of Liriodendron tulipifera and Acer saccharum in West Virginia.</title>
        <authorList>
            <person name="Petronek H.M."/>
            <person name="Kasson M.T."/>
            <person name="Metheny A.M."/>
            <person name="Stauder C.M."/>
            <person name="Lovett B."/>
            <person name="Lynch S.C."/>
            <person name="Garnas J.R."/>
            <person name="Kasson L.R."/>
            <person name="Stajich J.E."/>
        </authorList>
    </citation>
    <scope>NUCLEOTIDE SEQUENCE [LARGE SCALE GENOMIC DNA]</scope>
    <source>
        <strain evidence="4 5">NRRL 64653</strain>
    </source>
</reference>
<evidence type="ECO:0008006" key="6">
    <source>
        <dbReference type="Google" id="ProtNLM"/>
    </source>
</evidence>
<evidence type="ECO:0000313" key="5">
    <source>
        <dbReference type="Proteomes" id="UP001498476"/>
    </source>
</evidence>
<gene>
    <name evidence="4" type="ORF">QQX98_000388</name>
</gene>
<organism evidence="4 5">
    <name type="scientific">Neonectria punicea</name>
    <dbReference type="NCBI Taxonomy" id="979145"/>
    <lineage>
        <taxon>Eukaryota</taxon>
        <taxon>Fungi</taxon>
        <taxon>Dikarya</taxon>
        <taxon>Ascomycota</taxon>
        <taxon>Pezizomycotina</taxon>
        <taxon>Sordariomycetes</taxon>
        <taxon>Hypocreomycetidae</taxon>
        <taxon>Hypocreales</taxon>
        <taxon>Nectriaceae</taxon>
        <taxon>Neonectria</taxon>
    </lineage>
</organism>
<dbReference type="Proteomes" id="UP001498476">
    <property type="component" value="Unassembled WGS sequence"/>
</dbReference>
<accession>A0ABR1HT68</accession>
<evidence type="ECO:0000259" key="2">
    <source>
        <dbReference type="Pfam" id="PF24809"/>
    </source>
</evidence>
<dbReference type="PANTHER" id="PTHR35205">
    <property type="entry name" value="NB-ARC AND TPR DOMAIN PROTEIN"/>
    <property type="match status" value="1"/>
</dbReference>
<feature type="domain" description="DUF7708" evidence="2">
    <location>
        <begin position="133"/>
        <end position="258"/>
    </location>
</feature>
<dbReference type="SUPFAM" id="SSF52540">
    <property type="entry name" value="P-loop containing nucleoside triphosphate hydrolases"/>
    <property type="match status" value="1"/>
</dbReference>
<evidence type="ECO:0000259" key="3">
    <source>
        <dbReference type="Pfam" id="PF25000"/>
    </source>
</evidence>
<dbReference type="SMART" id="SM00028">
    <property type="entry name" value="TPR"/>
    <property type="match status" value="4"/>
</dbReference>
<dbReference type="Gene3D" id="1.25.40.10">
    <property type="entry name" value="Tetratricopeptide repeat domain"/>
    <property type="match status" value="2"/>
</dbReference>
<feature type="domain" description="DUF7779" evidence="3">
    <location>
        <begin position="542"/>
        <end position="626"/>
    </location>
</feature>
<dbReference type="SUPFAM" id="SSF48452">
    <property type="entry name" value="TPR-like"/>
    <property type="match status" value="1"/>
</dbReference>
<dbReference type="InterPro" id="IPR011990">
    <property type="entry name" value="TPR-like_helical_dom_sf"/>
</dbReference>
<dbReference type="EMBL" id="JAZAVJ010000004">
    <property type="protein sequence ID" value="KAK7424423.1"/>
    <property type="molecule type" value="Genomic_DNA"/>
</dbReference>
<dbReference type="PANTHER" id="PTHR35205:SF1">
    <property type="entry name" value="ZU5 DOMAIN-CONTAINING PROTEIN"/>
    <property type="match status" value="1"/>
</dbReference>
<evidence type="ECO:0000256" key="1">
    <source>
        <dbReference type="SAM" id="MobiDB-lite"/>
    </source>
</evidence>
<keyword evidence="5" id="KW-1185">Reference proteome</keyword>
<evidence type="ECO:0000313" key="4">
    <source>
        <dbReference type="EMBL" id="KAK7424423.1"/>
    </source>
</evidence>
<dbReference type="Gene3D" id="3.40.50.300">
    <property type="entry name" value="P-loop containing nucleotide triphosphate hydrolases"/>
    <property type="match status" value="1"/>
</dbReference>
<dbReference type="InterPro" id="IPR056681">
    <property type="entry name" value="DUF7779"/>
</dbReference>
<dbReference type="InterPro" id="IPR019734">
    <property type="entry name" value="TPR_rpt"/>
</dbReference>
<feature type="compositionally biased region" description="Polar residues" evidence="1">
    <location>
        <begin position="51"/>
        <end position="63"/>
    </location>
</feature>
<dbReference type="InterPro" id="IPR056125">
    <property type="entry name" value="DUF7708"/>
</dbReference>
<dbReference type="Pfam" id="PF13424">
    <property type="entry name" value="TPR_12"/>
    <property type="match status" value="1"/>
</dbReference>
<comment type="caution">
    <text evidence="4">The sequence shown here is derived from an EMBL/GenBank/DDBJ whole genome shotgun (WGS) entry which is preliminary data.</text>
</comment>
<dbReference type="Pfam" id="PF24809">
    <property type="entry name" value="DUF7708"/>
    <property type="match status" value="1"/>
</dbReference>
<feature type="region of interest" description="Disordered" evidence="1">
    <location>
        <begin position="42"/>
        <end position="67"/>
    </location>
</feature>
<name>A0ABR1HT68_9HYPO</name>
<dbReference type="Pfam" id="PF25000">
    <property type="entry name" value="DUF7779"/>
    <property type="match status" value="1"/>
</dbReference>